<dbReference type="KEGG" id="trc:DYE49_06485"/>
<name>A0A840SF40_9SPIR</name>
<dbReference type="EMBL" id="JACHFR010000001">
    <property type="protein sequence ID" value="MBB5218173.1"/>
    <property type="molecule type" value="Genomic_DNA"/>
</dbReference>
<dbReference type="NCBIfam" id="TIGR02532">
    <property type="entry name" value="IV_pilin_GFxxxE"/>
    <property type="match status" value="1"/>
</dbReference>
<dbReference type="EMBL" id="CP031517">
    <property type="protein sequence ID" value="QOS40122.1"/>
    <property type="molecule type" value="Genomic_DNA"/>
</dbReference>
<dbReference type="AlphaFoldDB" id="A0A840SF40"/>
<dbReference type="Proteomes" id="UP000593591">
    <property type="component" value="Chromosome"/>
</dbReference>
<evidence type="ECO:0000313" key="3">
    <source>
        <dbReference type="EMBL" id="QOS40122.1"/>
    </source>
</evidence>
<dbReference type="PROSITE" id="PS00409">
    <property type="entry name" value="PROKAR_NTER_METHYL"/>
    <property type="match status" value="1"/>
</dbReference>
<keyword evidence="4" id="KW-1185">Reference proteome</keyword>
<gene>
    <name evidence="3" type="ORF">DYE49_06485</name>
    <name evidence="2" type="ORF">HNP77_000517</name>
</gene>
<reference evidence="2 4" key="2">
    <citation type="submission" date="2020-08" db="EMBL/GenBank/DDBJ databases">
        <title>Genomic Encyclopedia of Type Strains, Phase IV (KMG-IV): sequencing the most valuable type-strain genomes for metagenomic binning, comparative biology and taxonomic classification.</title>
        <authorList>
            <person name="Goeker M."/>
        </authorList>
    </citation>
    <scope>NUCLEOTIDE SEQUENCE [LARGE SCALE GENOMIC DNA]</scope>
    <source>
        <strain evidence="2 4">DSM 103679</strain>
    </source>
</reference>
<protein>
    <submittedName>
        <fullName evidence="2">Prepilin-type N-terminal cleavage/methylation domain-containing protein</fullName>
    </submittedName>
</protein>
<evidence type="ECO:0000313" key="2">
    <source>
        <dbReference type="EMBL" id="MBB5218173.1"/>
    </source>
</evidence>
<evidence type="ECO:0000313" key="4">
    <source>
        <dbReference type="Proteomes" id="UP000578697"/>
    </source>
</evidence>
<organism evidence="2 4">
    <name type="scientific">Treponema rectale</name>
    <dbReference type="NCBI Taxonomy" id="744512"/>
    <lineage>
        <taxon>Bacteria</taxon>
        <taxon>Pseudomonadati</taxon>
        <taxon>Spirochaetota</taxon>
        <taxon>Spirochaetia</taxon>
        <taxon>Spirochaetales</taxon>
        <taxon>Treponemataceae</taxon>
        <taxon>Treponema</taxon>
    </lineage>
</organism>
<keyword evidence="1" id="KW-0812">Transmembrane</keyword>
<accession>A0A840SF40</accession>
<proteinExistence type="predicted"/>
<feature type="transmembrane region" description="Helical" evidence="1">
    <location>
        <begin position="12"/>
        <end position="34"/>
    </location>
</feature>
<evidence type="ECO:0000256" key="1">
    <source>
        <dbReference type="SAM" id="Phobius"/>
    </source>
</evidence>
<keyword evidence="1" id="KW-0472">Membrane</keyword>
<evidence type="ECO:0000313" key="5">
    <source>
        <dbReference type="Proteomes" id="UP000593591"/>
    </source>
</evidence>
<reference evidence="3 5" key="1">
    <citation type="submission" date="2018-08" db="EMBL/GenBank/DDBJ databases">
        <title>The first complete genome of Treponema rectale (CHPAT), a commensal spirochete of the bovine rectum.</title>
        <authorList>
            <person name="Staton G.J."/>
            <person name="Clegg S.R."/>
            <person name="Carter S.D."/>
            <person name="Radford A.D."/>
            <person name="Darby A."/>
            <person name="Hall N."/>
            <person name="Birtles R.J."/>
            <person name="Evans N.J."/>
        </authorList>
    </citation>
    <scope>NUCLEOTIDE SEQUENCE [LARGE SCALE GENOMIC DNA]</scope>
    <source>
        <strain evidence="3 5">CHPA</strain>
    </source>
</reference>
<dbReference type="Proteomes" id="UP000578697">
    <property type="component" value="Unassembled WGS sequence"/>
</dbReference>
<dbReference type="InterPro" id="IPR012902">
    <property type="entry name" value="N_methyl_site"/>
</dbReference>
<keyword evidence="1" id="KW-1133">Transmembrane helix</keyword>
<sequence>MQHYLYHEEGFSLLESLLAMFIMSVLSISFFQIFKSSYTGIKKSLELSDDALELVSIDNELRECVSAVSISWWKKYQVRSPACFEKLKNSDSFSGNIIEANICMDHKVPYMKIIWCHKNKRYISDVPFSEYYWGEYEITK</sequence>
<dbReference type="RefSeq" id="WP_184651601.1">
    <property type="nucleotide sequence ID" value="NZ_JACHFR010000001.1"/>
</dbReference>